<sequence>MHKILANTVFLGKDIIYMTECHSTNEIALAKIKDGSVKEGSIILTDKQTRGKGQRGNRWYSEPGMNLTFSLVLAPVFISPQDQFDLNRMVSKAVKDALKLYAEGVMVKWPNDIVHETQGKLGGILIENSLTQSRIETSVVGIGLNLNQVDFAFPGPTSLAVLSGSQVDKWDVLNDILIEIEKRYIQVKKGKTDKLREAYWQDLYRREEWAAYEDDSGTFEGMVTGITEEGRLVIQKKGGKVNQYAFKEVKFL</sequence>
<evidence type="ECO:0000256" key="2">
    <source>
        <dbReference type="ARBA" id="ARBA00023267"/>
    </source>
</evidence>
<evidence type="ECO:0000313" key="6">
    <source>
        <dbReference type="EMBL" id="GGF16188.1"/>
    </source>
</evidence>
<comment type="catalytic activity">
    <reaction evidence="4">
        <text>biotin + L-lysyl-[protein] + ATP = N(6)-biotinyl-L-lysyl-[protein] + AMP + diphosphate + H(+)</text>
        <dbReference type="Rhea" id="RHEA:11756"/>
        <dbReference type="Rhea" id="RHEA-COMP:9752"/>
        <dbReference type="Rhea" id="RHEA-COMP:10505"/>
        <dbReference type="ChEBI" id="CHEBI:15378"/>
        <dbReference type="ChEBI" id="CHEBI:29969"/>
        <dbReference type="ChEBI" id="CHEBI:30616"/>
        <dbReference type="ChEBI" id="CHEBI:33019"/>
        <dbReference type="ChEBI" id="CHEBI:57586"/>
        <dbReference type="ChEBI" id="CHEBI:83144"/>
        <dbReference type="ChEBI" id="CHEBI:456215"/>
        <dbReference type="EC" id="6.3.4.15"/>
    </reaction>
</comment>
<dbReference type="GO" id="GO:0016874">
    <property type="term" value="F:ligase activity"/>
    <property type="evidence" value="ECO:0007669"/>
    <property type="project" value="UniProtKB-KW"/>
</dbReference>
<reference evidence="7" key="1">
    <citation type="journal article" date="2019" name="Int. J. Syst. Evol. Microbiol.">
        <title>The Global Catalogue of Microorganisms (GCM) 10K type strain sequencing project: providing services to taxonomists for standard genome sequencing and annotation.</title>
        <authorList>
            <consortium name="The Broad Institute Genomics Platform"/>
            <consortium name="The Broad Institute Genome Sequencing Center for Infectious Disease"/>
            <person name="Wu L."/>
            <person name="Ma J."/>
        </authorList>
    </citation>
    <scope>NUCLEOTIDE SEQUENCE [LARGE SCALE GENOMIC DNA]</scope>
    <source>
        <strain evidence="7">CGMCC 1.15407</strain>
    </source>
</reference>
<dbReference type="PANTHER" id="PTHR12835:SF5">
    <property type="entry name" value="BIOTIN--PROTEIN LIGASE"/>
    <property type="match status" value="1"/>
</dbReference>
<dbReference type="CDD" id="cd16442">
    <property type="entry name" value="BPL"/>
    <property type="match status" value="1"/>
</dbReference>
<dbReference type="InterPro" id="IPR045864">
    <property type="entry name" value="aa-tRNA-synth_II/BPL/LPL"/>
</dbReference>
<dbReference type="Pfam" id="PF02237">
    <property type="entry name" value="BPL_C"/>
    <property type="match status" value="1"/>
</dbReference>
<dbReference type="EMBL" id="BMIU01000001">
    <property type="protein sequence ID" value="GGF16188.1"/>
    <property type="molecule type" value="Genomic_DNA"/>
</dbReference>
<keyword evidence="1 6" id="KW-0436">Ligase</keyword>
<dbReference type="Pfam" id="PF03099">
    <property type="entry name" value="BPL_LplA_LipB"/>
    <property type="match status" value="1"/>
</dbReference>
<organism evidence="6 7">
    <name type="scientific">Echinicola rosea</name>
    <dbReference type="NCBI Taxonomy" id="1807691"/>
    <lineage>
        <taxon>Bacteria</taxon>
        <taxon>Pseudomonadati</taxon>
        <taxon>Bacteroidota</taxon>
        <taxon>Cytophagia</taxon>
        <taxon>Cytophagales</taxon>
        <taxon>Cyclobacteriaceae</taxon>
        <taxon>Echinicola</taxon>
    </lineage>
</organism>
<dbReference type="Gene3D" id="3.30.930.10">
    <property type="entry name" value="Bira Bifunctional Protein, Domain 2"/>
    <property type="match status" value="1"/>
</dbReference>
<evidence type="ECO:0000256" key="3">
    <source>
        <dbReference type="ARBA" id="ARBA00024227"/>
    </source>
</evidence>
<evidence type="ECO:0000256" key="1">
    <source>
        <dbReference type="ARBA" id="ARBA00022598"/>
    </source>
</evidence>
<evidence type="ECO:0000256" key="4">
    <source>
        <dbReference type="ARBA" id="ARBA00047846"/>
    </source>
</evidence>
<feature type="domain" description="BPL/LPL catalytic" evidence="5">
    <location>
        <begin position="10"/>
        <end position="188"/>
    </location>
</feature>
<dbReference type="Proteomes" id="UP000647339">
    <property type="component" value="Unassembled WGS sequence"/>
</dbReference>
<gene>
    <name evidence="6" type="ORF">GCM10011339_00090</name>
</gene>
<proteinExistence type="predicted"/>
<protein>
    <recommendedName>
        <fullName evidence="3">biotin--[biotin carboxyl-carrier protein] ligase</fullName>
        <ecNumber evidence="3">6.3.4.15</ecNumber>
    </recommendedName>
</protein>
<dbReference type="SUPFAM" id="SSF55681">
    <property type="entry name" value="Class II aaRS and biotin synthetases"/>
    <property type="match status" value="1"/>
</dbReference>
<dbReference type="EC" id="6.3.4.15" evidence="3"/>
<dbReference type="InterPro" id="IPR004143">
    <property type="entry name" value="BPL_LPL_catalytic"/>
</dbReference>
<dbReference type="InterPro" id="IPR004408">
    <property type="entry name" value="Biotin_CoA_COase_ligase"/>
</dbReference>
<evidence type="ECO:0000313" key="7">
    <source>
        <dbReference type="Proteomes" id="UP000647339"/>
    </source>
</evidence>
<dbReference type="InterPro" id="IPR003142">
    <property type="entry name" value="BPL_C"/>
</dbReference>
<keyword evidence="7" id="KW-1185">Reference proteome</keyword>
<comment type="caution">
    <text evidence="6">The sequence shown here is derived from an EMBL/GenBank/DDBJ whole genome shotgun (WGS) entry which is preliminary data.</text>
</comment>
<name>A0ABQ1UEJ7_9BACT</name>
<dbReference type="NCBIfam" id="TIGR00121">
    <property type="entry name" value="birA_ligase"/>
    <property type="match status" value="1"/>
</dbReference>
<accession>A0ABQ1UEJ7</accession>
<evidence type="ECO:0000259" key="5">
    <source>
        <dbReference type="PROSITE" id="PS51733"/>
    </source>
</evidence>
<dbReference type="RefSeq" id="WP_137402734.1">
    <property type="nucleotide sequence ID" value="NZ_BMIU01000001.1"/>
</dbReference>
<dbReference type="PROSITE" id="PS51733">
    <property type="entry name" value="BPL_LPL_CATALYTIC"/>
    <property type="match status" value="1"/>
</dbReference>
<dbReference type="PANTHER" id="PTHR12835">
    <property type="entry name" value="BIOTIN PROTEIN LIGASE"/>
    <property type="match status" value="1"/>
</dbReference>
<keyword evidence="2" id="KW-0092">Biotin</keyword>